<proteinExistence type="predicted"/>
<dbReference type="AlphaFoldDB" id="A0A1A7YMI5"/>
<feature type="non-terminal residue" evidence="1">
    <location>
        <position position="1"/>
    </location>
</feature>
<accession>A0A1A7YMI5</accession>
<organism evidence="1">
    <name type="scientific">Iconisemion striatum</name>
    <dbReference type="NCBI Taxonomy" id="60296"/>
    <lineage>
        <taxon>Eukaryota</taxon>
        <taxon>Metazoa</taxon>
        <taxon>Chordata</taxon>
        <taxon>Craniata</taxon>
        <taxon>Vertebrata</taxon>
        <taxon>Euteleostomi</taxon>
        <taxon>Actinopterygii</taxon>
        <taxon>Neopterygii</taxon>
        <taxon>Teleostei</taxon>
        <taxon>Neoteleostei</taxon>
        <taxon>Acanthomorphata</taxon>
        <taxon>Ovalentaria</taxon>
        <taxon>Atherinomorphae</taxon>
        <taxon>Cyprinodontiformes</taxon>
        <taxon>Nothobranchiidae</taxon>
        <taxon>Iconisemion</taxon>
    </lineage>
</organism>
<sequence>TPVTHIHPNFDTAVTVQNAHFGLDLTGKECSRVLYILPERLREGEAWCPLGSVCACVC</sequence>
<protein>
    <submittedName>
        <fullName evidence="1">Uncharacterized protein</fullName>
    </submittedName>
</protein>
<gene>
    <name evidence="1" type="primary">Nfu_g_1_023098</name>
</gene>
<feature type="non-terminal residue" evidence="1">
    <location>
        <position position="58"/>
    </location>
</feature>
<reference evidence="1" key="2">
    <citation type="submission" date="2016-06" db="EMBL/GenBank/DDBJ databases">
        <title>The genome of a short-lived fish provides insights into sex chromosome evolution and the genetic control of aging.</title>
        <authorList>
            <person name="Reichwald K."/>
            <person name="Felder M."/>
            <person name="Petzold A."/>
            <person name="Koch P."/>
            <person name="Groth M."/>
            <person name="Platzer M."/>
        </authorList>
    </citation>
    <scope>NUCLEOTIDE SEQUENCE</scope>
    <source>
        <tissue evidence="1">Brain</tissue>
    </source>
</reference>
<reference evidence="1" key="1">
    <citation type="submission" date="2016-05" db="EMBL/GenBank/DDBJ databases">
        <authorList>
            <person name="Lavstsen T."/>
            <person name="Jespersen J.S."/>
        </authorList>
    </citation>
    <scope>NUCLEOTIDE SEQUENCE</scope>
    <source>
        <tissue evidence="1">Brain</tissue>
    </source>
</reference>
<name>A0A1A7YMI5_9TELE</name>
<evidence type="ECO:0000313" key="1">
    <source>
        <dbReference type="EMBL" id="SBP31125.1"/>
    </source>
</evidence>
<dbReference type="EMBL" id="HADX01008893">
    <property type="protein sequence ID" value="SBP31125.1"/>
    <property type="molecule type" value="Transcribed_RNA"/>
</dbReference>